<reference evidence="2" key="1">
    <citation type="journal article" date="2019" name="PLoS Negl. Trop. Dis.">
        <title>Revisiting the worldwide diversity of Leptospira species in the environment.</title>
        <authorList>
            <person name="Vincent A.T."/>
            <person name="Schiettekatte O."/>
            <person name="Bourhy P."/>
            <person name="Veyrier F.J."/>
            <person name="Picardeau M."/>
        </authorList>
    </citation>
    <scope>NUCLEOTIDE SEQUENCE [LARGE SCALE GENOMIC DNA]</scope>
    <source>
        <strain evidence="2">201601109</strain>
    </source>
</reference>
<organism evidence="2 3">
    <name type="scientific">Leptospira bandrabouensis</name>
    <dbReference type="NCBI Taxonomy" id="2484903"/>
    <lineage>
        <taxon>Bacteria</taxon>
        <taxon>Pseudomonadati</taxon>
        <taxon>Spirochaetota</taxon>
        <taxon>Spirochaetia</taxon>
        <taxon>Leptospirales</taxon>
        <taxon>Leptospiraceae</taxon>
        <taxon>Leptospira</taxon>
    </lineage>
</organism>
<evidence type="ECO:0000313" key="2">
    <source>
        <dbReference type="EMBL" id="TGN12810.1"/>
    </source>
</evidence>
<gene>
    <name evidence="2" type="ORF">EHR08_15800</name>
</gene>
<accession>A0A6H3NT74</accession>
<proteinExistence type="predicted"/>
<keyword evidence="3" id="KW-1185">Reference proteome</keyword>
<name>A0A6H3NT74_9LEPT</name>
<dbReference type="AlphaFoldDB" id="A0A6H3NT74"/>
<protein>
    <submittedName>
        <fullName evidence="2">Uncharacterized protein</fullName>
    </submittedName>
</protein>
<dbReference type="Proteomes" id="UP000297649">
    <property type="component" value="Unassembled WGS sequence"/>
</dbReference>
<keyword evidence="1" id="KW-1133">Transmembrane helix</keyword>
<evidence type="ECO:0000256" key="1">
    <source>
        <dbReference type="SAM" id="Phobius"/>
    </source>
</evidence>
<dbReference type="EMBL" id="RQHU01000019">
    <property type="protein sequence ID" value="TGN12810.1"/>
    <property type="molecule type" value="Genomic_DNA"/>
</dbReference>
<sequence>MALSWGICLPGGAVQTGRKVRFAIDYKSFPFNPVITSSMRSRYGFVDNRDKKRMSILVNPQLTRRCDFTTKLMTEDPIAEIFFNEFIDSQLVNLPQRNLVTSLISYYVFDESGTDIPLVPNKDDITSATGMDELSNTLKSFGFPILIIGGLYFGRPYLKKLFKKKGKR</sequence>
<feature type="transmembrane region" description="Helical" evidence="1">
    <location>
        <begin position="141"/>
        <end position="158"/>
    </location>
</feature>
<keyword evidence="1" id="KW-0812">Transmembrane</keyword>
<dbReference type="RefSeq" id="WP_135744027.1">
    <property type="nucleotide sequence ID" value="NZ_RQHT01000012.1"/>
</dbReference>
<comment type="caution">
    <text evidence="2">The sequence shown here is derived from an EMBL/GenBank/DDBJ whole genome shotgun (WGS) entry which is preliminary data.</text>
</comment>
<keyword evidence="1" id="KW-0472">Membrane</keyword>
<dbReference type="OrthoDB" id="9989059at2"/>
<evidence type="ECO:0000313" key="3">
    <source>
        <dbReference type="Proteomes" id="UP000297649"/>
    </source>
</evidence>